<reference evidence="3" key="1">
    <citation type="journal article" date="2010" name="PLoS Negl. Trop. Dis.">
        <title>The genome sequence of Trypanosoma brucei gambiense, causative agent of chronic human african trypanosomiasis.</title>
        <authorList>
            <person name="Jackson A.P."/>
            <person name="Sanders M."/>
            <person name="Berry A."/>
            <person name="McQuillan J."/>
            <person name="Aslett M.A."/>
            <person name="Quail M.A."/>
            <person name="Chukualim B."/>
            <person name="Capewell P."/>
            <person name="MacLeod A."/>
            <person name="Melville S.E."/>
            <person name="Gibson W."/>
            <person name="Barry J.D."/>
            <person name="Berriman M."/>
            <person name="Hertz-Fowler C."/>
        </authorList>
    </citation>
    <scope>NUCLEOTIDE SEQUENCE [LARGE SCALE GENOMIC DNA]</scope>
    <source>
        <strain evidence="3">MHOM/CI/86/DAL972</strain>
    </source>
</reference>
<feature type="compositionally biased region" description="Polar residues" evidence="1">
    <location>
        <begin position="57"/>
        <end position="69"/>
    </location>
</feature>
<accession>D0A4Q5</accession>
<protein>
    <submittedName>
        <fullName evidence="2">Uncharacterized protein</fullName>
    </submittedName>
</protein>
<proteinExistence type="predicted"/>
<organism evidence="2 3">
    <name type="scientific">Trypanosoma brucei gambiense (strain MHOM/CI/86/DAL972)</name>
    <dbReference type="NCBI Taxonomy" id="679716"/>
    <lineage>
        <taxon>Eukaryota</taxon>
        <taxon>Discoba</taxon>
        <taxon>Euglenozoa</taxon>
        <taxon>Kinetoplastea</taxon>
        <taxon>Metakinetoplastina</taxon>
        <taxon>Trypanosomatida</taxon>
        <taxon>Trypanosomatidae</taxon>
        <taxon>Trypanosoma</taxon>
    </lineage>
</organism>
<dbReference type="Proteomes" id="UP000002316">
    <property type="component" value="Chromosome 10"/>
</dbReference>
<evidence type="ECO:0000313" key="3">
    <source>
        <dbReference type="Proteomes" id="UP000002316"/>
    </source>
</evidence>
<gene>
    <name evidence="2" type="ORF">TbgDal_X13460</name>
</gene>
<dbReference type="GeneID" id="23864545"/>
<evidence type="ECO:0000313" key="2">
    <source>
        <dbReference type="EMBL" id="CBH16249.1"/>
    </source>
</evidence>
<dbReference type="RefSeq" id="XP_011778513.1">
    <property type="nucleotide sequence ID" value="XM_011780211.1"/>
</dbReference>
<evidence type="ECO:0000256" key="1">
    <source>
        <dbReference type="SAM" id="MobiDB-lite"/>
    </source>
</evidence>
<dbReference type="AlphaFoldDB" id="D0A4Q5"/>
<sequence>MPLVKAHPLHPSTSHTAVTELSERETDRCRTQLNNPPRGISLVDTAVRRSGEKPSTKTKQTIRGSNSHTGNSKMISARISYYFLFSFPSFYPACPIPLHLLPFLLYFIFFFIFPFDCFPRPFSSASAYLDMQLLERRSKKKTEKD</sequence>
<dbReference type="EMBL" id="FN554973">
    <property type="protein sequence ID" value="CBH16249.1"/>
    <property type="molecule type" value="Genomic_DNA"/>
</dbReference>
<name>D0A4Q5_TRYB9</name>
<feature type="region of interest" description="Disordered" evidence="1">
    <location>
        <begin position="47"/>
        <end position="69"/>
    </location>
</feature>
<feature type="region of interest" description="Disordered" evidence="1">
    <location>
        <begin position="1"/>
        <end position="24"/>
    </location>
</feature>
<dbReference type="KEGG" id="tbg:TbgDal_X13460"/>